<accession>G9NHR3</accession>
<feature type="domain" description="LYC1 C-terminal" evidence="1">
    <location>
        <begin position="187"/>
        <end position="386"/>
    </location>
</feature>
<dbReference type="eggNOG" id="ENOG502S41G">
    <property type="taxonomic scope" value="Eukaryota"/>
</dbReference>
<dbReference type="InterPro" id="IPR053013">
    <property type="entry name" value="LAT"/>
</dbReference>
<dbReference type="PANTHER" id="PTHR34815">
    <property type="entry name" value="LYSINE ACETYLTRANSFERASE"/>
    <property type="match status" value="1"/>
</dbReference>
<gene>
    <name evidence="2" type="ORF">TRIATDRAFT_83946</name>
</gene>
<dbReference type="EMBL" id="ABDG02000015">
    <property type="protein sequence ID" value="EHK49796.1"/>
    <property type="molecule type" value="Genomic_DNA"/>
</dbReference>
<organism evidence="2 3">
    <name type="scientific">Hypocrea atroviridis (strain ATCC 20476 / IMI 206040)</name>
    <name type="common">Trichoderma atroviride</name>
    <dbReference type="NCBI Taxonomy" id="452589"/>
    <lineage>
        <taxon>Eukaryota</taxon>
        <taxon>Fungi</taxon>
        <taxon>Dikarya</taxon>
        <taxon>Ascomycota</taxon>
        <taxon>Pezizomycotina</taxon>
        <taxon>Sordariomycetes</taxon>
        <taxon>Hypocreomycetidae</taxon>
        <taxon>Hypocreales</taxon>
        <taxon>Hypocreaceae</taxon>
        <taxon>Trichoderma</taxon>
    </lineage>
</organism>
<dbReference type="InterPro" id="IPR055100">
    <property type="entry name" value="GNAT_LYC1-like"/>
</dbReference>
<evidence type="ECO:0000259" key="1">
    <source>
        <dbReference type="Pfam" id="PF22998"/>
    </source>
</evidence>
<reference evidence="2 3" key="1">
    <citation type="journal article" date="2011" name="Genome Biol.">
        <title>Comparative genome sequence analysis underscores mycoparasitism as the ancestral life style of Trichoderma.</title>
        <authorList>
            <person name="Kubicek C.P."/>
            <person name="Herrera-Estrella A."/>
            <person name="Seidl-Seiboth V."/>
            <person name="Martinez D.A."/>
            <person name="Druzhinina I.S."/>
            <person name="Thon M."/>
            <person name="Zeilinger S."/>
            <person name="Casas-Flores S."/>
            <person name="Horwitz B.A."/>
            <person name="Mukherjee P.K."/>
            <person name="Mukherjee M."/>
            <person name="Kredics L."/>
            <person name="Alcaraz L.D."/>
            <person name="Aerts A."/>
            <person name="Antal Z."/>
            <person name="Atanasova L."/>
            <person name="Cervantes-Badillo M.G."/>
            <person name="Challacombe J."/>
            <person name="Chertkov O."/>
            <person name="McCluskey K."/>
            <person name="Coulpier F."/>
            <person name="Deshpande N."/>
            <person name="von Doehren H."/>
            <person name="Ebbole D.J."/>
            <person name="Esquivel-Naranjo E.U."/>
            <person name="Fekete E."/>
            <person name="Flipphi M."/>
            <person name="Glaser F."/>
            <person name="Gomez-Rodriguez E.Y."/>
            <person name="Gruber S."/>
            <person name="Han C."/>
            <person name="Henrissat B."/>
            <person name="Hermosa R."/>
            <person name="Hernandez-Onate M."/>
            <person name="Karaffa L."/>
            <person name="Kosti I."/>
            <person name="Le Crom S."/>
            <person name="Lindquist E."/>
            <person name="Lucas S."/>
            <person name="Luebeck M."/>
            <person name="Luebeck P.S."/>
            <person name="Margeot A."/>
            <person name="Metz B."/>
            <person name="Misra M."/>
            <person name="Nevalainen H."/>
            <person name="Omann M."/>
            <person name="Packer N."/>
            <person name="Perrone G."/>
            <person name="Uresti-Rivera E.E."/>
            <person name="Salamov A."/>
            <person name="Schmoll M."/>
            <person name="Seiboth B."/>
            <person name="Shapiro H."/>
            <person name="Sukno S."/>
            <person name="Tamayo-Ramos J.A."/>
            <person name="Tisch D."/>
            <person name="Wiest A."/>
            <person name="Wilkinson H.H."/>
            <person name="Zhang M."/>
            <person name="Coutinho P.M."/>
            <person name="Kenerley C.M."/>
            <person name="Monte E."/>
            <person name="Baker S.E."/>
            <person name="Grigoriev I.V."/>
        </authorList>
    </citation>
    <scope>NUCLEOTIDE SEQUENCE [LARGE SCALE GENOMIC DNA]</scope>
    <source>
        <strain evidence="3">ATCC 20476 / IMI 206040</strain>
    </source>
</reference>
<dbReference type="InterPro" id="IPR016181">
    <property type="entry name" value="Acyl_CoA_acyltransferase"/>
</dbReference>
<dbReference type="HOGENOM" id="CLU_038171_1_0_1"/>
<proteinExistence type="predicted"/>
<sequence length="386" mass="43740">MSTSDLPSSTSPTIILTNPNPPERIRTWTYSQPEWGNSLTVPEYLNREEYLLTIPLARNGGITNWILTDSAAAVDPDTAERPVLASCETLRKRALVRGKDGVVRDVWAHGIASVFTYSEFRGRGYASKMIELLRGYMAATQQESGEPAFSILFSDIGKEFYAKHGWMPLENTQIEYRVKESPVEFDASIIKLLGDEDLAALTERDEELIRREMALPNSSDASKTRVAVLPDIDTLQWHFYRQAFICNTAYGRKPTVHGALYTSPSTGSRVWGLFERNHYGGPNKPEKNVLSFLRFVVEDGNIIDKELSEAVVGIFRAAEKEAKDWECSKVEIWNPLVRVRKIVENATEFESIFVVRDAKNLASLNWFGEGNAEDLDWVVNERFEWC</sequence>
<dbReference type="Pfam" id="PF22998">
    <property type="entry name" value="GNAT_LYC1-like"/>
    <property type="match status" value="1"/>
</dbReference>
<comment type="caution">
    <text evidence="2">The sequence shown here is derived from an EMBL/GenBank/DDBJ whole genome shotgun (WGS) entry which is preliminary data.</text>
</comment>
<name>G9NHR3_HYPAI</name>
<dbReference type="RefSeq" id="XP_013947959.1">
    <property type="nucleotide sequence ID" value="XM_014092484.1"/>
</dbReference>
<dbReference type="OrthoDB" id="2020070at2759"/>
<evidence type="ECO:0000313" key="2">
    <source>
        <dbReference type="EMBL" id="EHK49796.1"/>
    </source>
</evidence>
<dbReference type="GeneID" id="25785777"/>
<dbReference type="Gene3D" id="3.40.630.30">
    <property type="match status" value="1"/>
</dbReference>
<protein>
    <recommendedName>
        <fullName evidence="1">LYC1 C-terminal domain-containing protein</fullName>
    </recommendedName>
</protein>
<dbReference type="SUPFAM" id="SSF55729">
    <property type="entry name" value="Acyl-CoA N-acyltransferases (Nat)"/>
    <property type="match status" value="1"/>
</dbReference>
<dbReference type="Proteomes" id="UP000005426">
    <property type="component" value="Unassembled WGS sequence"/>
</dbReference>
<dbReference type="AlphaFoldDB" id="G9NHR3"/>
<dbReference type="PANTHER" id="PTHR34815:SF4">
    <property type="entry name" value="N-ACETYLTRANSFERASE DOMAIN-CONTAINING PROTEIN"/>
    <property type="match status" value="1"/>
</dbReference>
<evidence type="ECO:0000313" key="3">
    <source>
        <dbReference type="Proteomes" id="UP000005426"/>
    </source>
</evidence>
<keyword evidence="3" id="KW-1185">Reference proteome</keyword>
<dbReference type="STRING" id="452589.G9NHR3"/>
<dbReference type="OMA" id="WIANERF"/>
<dbReference type="KEGG" id="tatv:25785777"/>